<evidence type="ECO:0000313" key="3">
    <source>
        <dbReference type="EMBL" id="MCW1884280.1"/>
    </source>
</evidence>
<feature type="region of interest" description="Disordered" evidence="1">
    <location>
        <begin position="1"/>
        <end position="21"/>
    </location>
</feature>
<dbReference type="RefSeq" id="WP_264500241.1">
    <property type="nucleotide sequence ID" value="NZ_JAPDDS010000003.1"/>
</dbReference>
<comment type="caution">
    <text evidence="3">The sequence shown here is derived from an EMBL/GenBank/DDBJ whole genome shotgun (WGS) entry which is preliminary data.</text>
</comment>
<proteinExistence type="predicted"/>
<evidence type="ECO:0008006" key="5">
    <source>
        <dbReference type="Google" id="ProtNLM"/>
    </source>
</evidence>
<keyword evidence="4" id="KW-1185">Reference proteome</keyword>
<evidence type="ECO:0000313" key="4">
    <source>
        <dbReference type="Proteomes" id="UP001207930"/>
    </source>
</evidence>
<dbReference type="EMBL" id="JAPDDS010000003">
    <property type="protein sequence ID" value="MCW1884280.1"/>
    <property type="molecule type" value="Genomic_DNA"/>
</dbReference>
<gene>
    <name evidence="3" type="ORF">OKA04_06020</name>
</gene>
<protein>
    <recommendedName>
        <fullName evidence="5">DUF2975 domain-containing protein</fullName>
    </recommendedName>
</protein>
<feature type="compositionally biased region" description="Polar residues" evidence="1">
    <location>
        <begin position="1"/>
        <end position="11"/>
    </location>
</feature>
<dbReference type="Proteomes" id="UP001207930">
    <property type="component" value="Unassembled WGS sequence"/>
</dbReference>
<feature type="transmembrane region" description="Helical" evidence="2">
    <location>
        <begin position="32"/>
        <end position="58"/>
    </location>
</feature>
<evidence type="ECO:0000256" key="1">
    <source>
        <dbReference type="SAM" id="MobiDB-lite"/>
    </source>
</evidence>
<reference evidence="3 4" key="1">
    <citation type="submission" date="2022-10" db="EMBL/GenBank/DDBJ databases">
        <title>Luteolibacter flavescens strain MCCC 1K03193, whole genome shotgun sequencing project.</title>
        <authorList>
            <person name="Zhao G."/>
            <person name="Shen L."/>
        </authorList>
    </citation>
    <scope>NUCLEOTIDE SEQUENCE [LARGE SCALE GENOMIC DNA]</scope>
    <source>
        <strain evidence="3 4">MCCC 1K03193</strain>
    </source>
</reference>
<name>A0ABT3FL39_9BACT</name>
<keyword evidence="2" id="KW-1133">Transmembrane helix</keyword>
<feature type="transmembrane region" description="Helical" evidence="2">
    <location>
        <begin position="116"/>
        <end position="137"/>
    </location>
</feature>
<feature type="transmembrane region" description="Helical" evidence="2">
    <location>
        <begin position="172"/>
        <end position="193"/>
    </location>
</feature>
<organism evidence="3 4">
    <name type="scientific">Luteolibacter flavescens</name>
    <dbReference type="NCBI Taxonomy" id="1859460"/>
    <lineage>
        <taxon>Bacteria</taxon>
        <taxon>Pseudomonadati</taxon>
        <taxon>Verrucomicrobiota</taxon>
        <taxon>Verrucomicrobiia</taxon>
        <taxon>Verrucomicrobiales</taxon>
        <taxon>Verrucomicrobiaceae</taxon>
        <taxon>Luteolibacter</taxon>
    </lineage>
</organism>
<keyword evidence="2" id="KW-0812">Transmembrane</keyword>
<keyword evidence="2" id="KW-0472">Membrane</keyword>
<evidence type="ECO:0000256" key="2">
    <source>
        <dbReference type="SAM" id="Phobius"/>
    </source>
</evidence>
<feature type="transmembrane region" description="Helical" evidence="2">
    <location>
        <begin position="78"/>
        <end position="104"/>
    </location>
</feature>
<accession>A0ABT3FL39</accession>
<sequence length="207" mass="22608">MDEYSPYQTPHSAAPPALPQGPPPQSVKVFGILHLVLAGLGVIFALIGFFSTQFQSMIHSMNPDDPSIVVQRKYQEDLWPISVMTSMFYLGLAALLLVAGLKLVREKADGVMWSHRYAWTSIVTKVISLVVTVAYVLPLTNRLMGEVLGDTRGLPAGSSQTIMNVTKSFTTISSILTPIIACIYPALALYFLSRPAVKAWVIRASGR</sequence>